<evidence type="ECO:0000313" key="10">
    <source>
        <dbReference type="Proteomes" id="UP000199651"/>
    </source>
</evidence>
<dbReference type="InterPro" id="IPR036388">
    <property type="entry name" value="WH-like_DNA-bd_sf"/>
</dbReference>
<dbReference type="PANTHER" id="PTHR30136:SF24">
    <property type="entry name" value="HTH-TYPE TRANSCRIPTIONAL REPRESSOR ALLR"/>
    <property type="match status" value="1"/>
</dbReference>
<dbReference type="PROSITE" id="PS51077">
    <property type="entry name" value="HTH_ICLR"/>
    <property type="match status" value="1"/>
</dbReference>
<evidence type="ECO:0000256" key="3">
    <source>
        <dbReference type="ARBA" id="ARBA00023125"/>
    </source>
</evidence>
<gene>
    <name evidence="9" type="ORF">SAMN05192558_104226</name>
</gene>
<keyword evidence="2" id="KW-0805">Transcription regulation</keyword>
<comment type="function">
    <text evidence="5">May be an activator protein for the gylABX operon.</text>
</comment>
<name>A0A1H0LPB6_9PSEU</name>
<dbReference type="PROSITE" id="PS51078">
    <property type="entry name" value="ICLR_ED"/>
    <property type="match status" value="1"/>
</dbReference>
<dbReference type="OrthoDB" id="4474604at2"/>
<keyword evidence="10" id="KW-1185">Reference proteome</keyword>
<dbReference type="SUPFAM" id="SSF55781">
    <property type="entry name" value="GAF domain-like"/>
    <property type="match status" value="1"/>
</dbReference>
<dbReference type="STRING" id="504798.SAMN05421871_10971"/>
<dbReference type="Pfam" id="PF09339">
    <property type="entry name" value="HTH_IclR"/>
    <property type="match status" value="1"/>
</dbReference>
<keyword evidence="4" id="KW-0804">Transcription</keyword>
<evidence type="ECO:0000256" key="5">
    <source>
        <dbReference type="ARBA" id="ARBA00058938"/>
    </source>
</evidence>
<dbReference type="PANTHER" id="PTHR30136">
    <property type="entry name" value="HELIX-TURN-HELIX TRANSCRIPTIONAL REGULATOR, ICLR FAMILY"/>
    <property type="match status" value="1"/>
</dbReference>
<sequence length="254" mass="26632">MPGPIQSIERAAAILRLLERGSGRLALGEIAAALGLAKGTVHGILRTLQDVGFVEQEQAGGRYQLPAGGPRARASRMDPNLLRARAMNWSDSLAARSGEAVRIGVESKGAVLVVHHVFRPDDTAQTSDFGATLPLHATAWGKVLLAWDNDLSTAALSATLTALTSRTVVKPAALTRMLADVRSQGWAIDVGEFMPGEASLAAPLRLPGGSVVGAIGVSGPADRLCANNLRPRQDLLVSVVEASRSVSRDLAVER</sequence>
<proteinExistence type="predicted"/>
<dbReference type="GO" id="GO:0003677">
    <property type="term" value="F:DNA binding"/>
    <property type="evidence" value="ECO:0007669"/>
    <property type="project" value="UniProtKB-KW"/>
</dbReference>
<dbReference type="RefSeq" id="WP_091373532.1">
    <property type="nucleotide sequence ID" value="NZ_FNDV01000009.1"/>
</dbReference>
<dbReference type="InterPro" id="IPR050707">
    <property type="entry name" value="HTH_MetabolicPath_Reg"/>
</dbReference>
<evidence type="ECO:0000256" key="6">
    <source>
        <dbReference type="ARBA" id="ARBA00070406"/>
    </source>
</evidence>
<dbReference type="GO" id="GO:0003700">
    <property type="term" value="F:DNA-binding transcription factor activity"/>
    <property type="evidence" value="ECO:0007669"/>
    <property type="project" value="TreeGrafter"/>
</dbReference>
<dbReference type="Gene3D" id="1.10.10.10">
    <property type="entry name" value="Winged helix-like DNA-binding domain superfamily/Winged helix DNA-binding domain"/>
    <property type="match status" value="1"/>
</dbReference>
<dbReference type="CDD" id="cd00090">
    <property type="entry name" value="HTH_ARSR"/>
    <property type="match status" value="1"/>
</dbReference>
<dbReference type="GO" id="GO:0045892">
    <property type="term" value="P:negative regulation of DNA-templated transcription"/>
    <property type="evidence" value="ECO:0007669"/>
    <property type="project" value="TreeGrafter"/>
</dbReference>
<feature type="domain" description="IclR-ED" evidence="8">
    <location>
        <begin position="68"/>
        <end position="252"/>
    </location>
</feature>
<organism evidence="9 10">
    <name type="scientific">Actinokineospora alba</name>
    <dbReference type="NCBI Taxonomy" id="504798"/>
    <lineage>
        <taxon>Bacteria</taxon>
        <taxon>Bacillati</taxon>
        <taxon>Actinomycetota</taxon>
        <taxon>Actinomycetes</taxon>
        <taxon>Pseudonocardiales</taxon>
        <taxon>Pseudonocardiaceae</taxon>
        <taxon>Actinokineospora</taxon>
    </lineage>
</organism>
<dbReference type="AlphaFoldDB" id="A0A1H0LPB6"/>
<evidence type="ECO:0000256" key="2">
    <source>
        <dbReference type="ARBA" id="ARBA00023015"/>
    </source>
</evidence>
<dbReference type="Gene3D" id="3.30.450.40">
    <property type="match status" value="1"/>
</dbReference>
<feature type="domain" description="HTH iclR-type" evidence="7">
    <location>
        <begin position="5"/>
        <end position="67"/>
    </location>
</feature>
<dbReference type="InterPro" id="IPR005471">
    <property type="entry name" value="Tscrpt_reg_IclR_N"/>
</dbReference>
<reference evidence="10" key="1">
    <citation type="submission" date="2016-10" db="EMBL/GenBank/DDBJ databases">
        <authorList>
            <person name="Varghese N."/>
            <person name="Submissions S."/>
        </authorList>
    </citation>
    <scope>NUCLEOTIDE SEQUENCE [LARGE SCALE GENOMIC DNA]</scope>
    <source>
        <strain evidence="10">IBRC-M 10655</strain>
    </source>
</reference>
<dbReference type="Proteomes" id="UP000199651">
    <property type="component" value="Unassembled WGS sequence"/>
</dbReference>
<dbReference type="Pfam" id="PF01614">
    <property type="entry name" value="IclR_C"/>
    <property type="match status" value="1"/>
</dbReference>
<dbReference type="InterPro" id="IPR011991">
    <property type="entry name" value="ArsR-like_HTH"/>
</dbReference>
<evidence type="ECO:0000259" key="8">
    <source>
        <dbReference type="PROSITE" id="PS51078"/>
    </source>
</evidence>
<keyword evidence="1" id="KW-0319">Glycerol metabolism</keyword>
<evidence type="ECO:0000313" key="9">
    <source>
        <dbReference type="EMBL" id="SDO70017.1"/>
    </source>
</evidence>
<protein>
    <recommendedName>
        <fullName evidence="6">Glycerol operon regulatory protein</fullName>
    </recommendedName>
</protein>
<dbReference type="GO" id="GO:0006071">
    <property type="term" value="P:glycerol metabolic process"/>
    <property type="evidence" value="ECO:0007669"/>
    <property type="project" value="UniProtKB-KW"/>
</dbReference>
<dbReference type="InterPro" id="IPR029016">
    <property type="entry name" value="GAF-like_dom_sf"/>
</dbReference>
<evidence type="ECO:0000256" key="4">
    <source>
        <dbReference type="ARBA" id="ARBA00023163"/>
    </source>
</evidence>
<dbReference type="InterPro" id="IPR036390">
    <property type="entry name" value="WH_DNA-bd_sf"/>
</dbReference>
<dbReference type="EMBL" id="FNJB01000004">
    <property type="protein sequence ID" value="SDO70017.1"/>
    <property type="molecule type" value="Genomic_DNA"/>
</dbReference>
<dbReference type="InterPro" id="IPR014757">
    <property type="entry name" value="Tscrpt_reg_IclR_C"/>
</dbReference>
<evidence type="ECO:0000256" key="1">
    <source>
        <dbReference type="ARBA" id="ARBA00022798"/>
    </source>
</evidence>
<accession>A0A1H0LPB6</accession>
<dbReference type="SUPFAM" id="SSF46785">
    <property type="entry name" value="Winged helix' DNA-binding domain"/>
    <property type="match status" value="1"/>
</dbReference>
<dbReference type="FunFam" id="1.10.10.10:FF:000056">
    <property type="entry name" value="IclR family transcriptional regulator"/>
    <property type="match status" value="1"/>
</dbReference>
<keyword evidence="3 9" id="KW-0238">DNA-binding</keyword>
<dbReference type="SMART" id="SM00346">
    <property type="entry name" value="HTH_ICLR"/>
    <property type="match status" value="1"/>
</dbReference>
<evidence type="ECO:0000259" key="7">
    <source>
        <dbReference type="PROSITE" id="PS51077"/>
    </source>
</evidence>